<dbReference type="Pfam" id="PF01408">
    <property type="entry name" value="GFO_IDH_MocA"/>
    <property type="match status" value="1"/>
</dbReference>
<dbReference type="InterPro" id="IPR000683">
    <property type="entry name" value="Gfo/Idh/MocA-like_OxRdtase_N"/>
</dbReference>
<accession>A0ABU1UF47</accession>
<dbReference type="SUPFAM" id="SSF51735">
    <property type="entry name" value="NAD(P)-binding Rossmann-fold domains"/>
    <property type="match status" value="1"/>
</dbReference>
<evidence type="ECO:0000313" key="7">
    <source>
        <dbReference type="Proteomes" id="UP001252243"/>
    </source>
</evidence>
<sequence length="315" mass="33006">MARSPGKRVEVAADFPGLPVYGSLAEMLDAGVDAVTITTPPHTRRELVLAAIAGGVHVVADKPFGPDAAAGRELADAAERAGVVLNVYHNRRRDADILTLAGVIASGELGDVWRVHSIMDQDGATTLETGATGGLLRDLGSHLVDQMLWLLGPATHVHGALDWTDRFGETTDCGFFLTLRHASGAVSTVSASKLNHSATRELRAYGSEGNYLASGADVQAEALRAGRRPAGEPTTWGIDARENWGTLAVAGGRSLVAWEQGNYAGFYTEFARAIRGGGPGPVPAAEGIRTLEVLDAARRSALENTVVELGGQDPV</sequence>
<evidence type="ECO:0000256" key="1">
    <source>
        <dbReference type="ARBA" id="ARBA00010928"/>
    </source>
</evidence>
<dbReference type="Proteomes" id="UP001252243">
    <property type="component" value="Unassembled WGS sequence"/>
</dbReference>
<proteinExistence type="inferred from homology"/>
<evidence type="ECO:0000313" key="6">
    <source>
        <dbReference type="EMBL" id="MDR7083821.1"/>
    </source>
</evidence>
<comment type="similarity">
    <text evidence="1">Belongs to the Gfo/Idh/MocA family.</text>
</comment>
<evidence type="ECO:0000256" key="3">
    <source>
        <dbReference type="ARBA" id="ARBA00023027"/>
    </source>
</evidence>
<keyword evidence="2" id="KW-0560">Oxidoreductase</keyword>
<comment type="caution">
    <text evidence="6">The sequence shown here is derived from an EMBL/GenBank/DDBJ whole genome shotgun (WGS) entry which is preliminary data.</text>
</comment>
<evidence type="ECO:0000256" key="2">
    <source>
        <dbReference type="ARBA" id="ARBA00023002"/>
    </source>
</evidence>
<name>A0ABU1UF47_9MICC</name>
<dbReference type="Gene3D" id="3.30.360.10">
    <property type="entry name" value="Dihydrodipicolinate Reductase, domain 2"/>
    <property type="match status" value="1"/>
</dbReference>
<dbReference type="SUPFAM" id="SSF55347">
    <property type="entry name" value="Glyceraldehyde-3-phosphate dehydrogenase-like, C-terminal domain"/>
    <property type="match status" value="1"/>
</dbReference>
<keyword evidence="3" id="KW-0520">NAD</keyword>
<organism evidence="6 7">
    <name type="scientific">Arthrobacter ginsengisoli</name>
    <dbReference type="NCBI Taxonomy" id="1356565"/>
    <lineage>
        <taxon>Bacteria</taxon>
        <taxon>Bacillati</taxon>
        <taxon>Actinomycetota</taxon>
        <taxon>Actinomycetes</taxon>
        <taxon>Micrococcales</taxon>
        <taxon>Micrococcaceae</taxon>
        <taxon>Arthrobacter</taxon>
    </lineage>
</organism>
<feature type="domain" description="Gfo/Idh/MocA-like oxidoreductase N-terminal" evidence="4">
    <location>
        <begin position="7"/>
        <end position="89"/>
    </location>
</feature>
<dbReference type="InterPro" id="IPR051317">
    <property type="entry name" value="Gfo/Idh/MocA_oxidoreduct"/>
</dbReference>
<dbReference type="EMBL" id="JAVDVQ010000014">
    <property type="protein sequence ID" value="MDR7083821.1"/>
    <property type="molecule type" value="Genomic_DNA"/>
</dbReference>
<dbReference type="Pfam" id="PF22725">
    <property type="entry name" value="GFO_IDH_MocA_C3"/>
    <property type="match status" value="1"/>
</dbReference>
<keyword evidence="7" id="KW-1185">Reference proteome</keyword>
<dbReference type="InterPro" id="IPR055170">
    <property type="entry name" value="GFO_IDH_MocA-like_dom"/>
</dbReference>
<gene>
    <name evidence="6" type="ORF">J2X01_003121</name>
</gene>
<evidence type="ECO:0000259" key="5">
    <source>
        <dbReference type="Pfam" id="PF22725"/>
    </source>
</evidence>
<protein>
    <submittedName>
        <fullName evidence="6">Dehydrogenase</fullName>
    </submittedName>
</protein>
<evidence type="ECO:0000259" key="4">
    <source>
        <dbReference type="Pfam" id="PF01408"/>
    </source>
</evidence>
<feature type="domain" description="GFO/IDH/MocA-like oxidoreductase" evidence="5">
    <location>
        <begin position="98"/>
        <end position="210"/>
    </location>
</feature>
<reference evidence="6 7" key="1">
    <citation type="submission" date="2023-07" db="EMBL/GenBank/DDBJ databases">
        <title>Sorghum-associated microbial communities from plants grown in Nebraska, USA.</title>
        <authorList>
            <person name="Schachtman D."/>
        </authorList>
    </citation>
    <scope>NUCLEOTIDE SEQUENCE [LARGE SCALE GENOMIC DNA]</scope>
    <source>
        <strain evidence="6 7">BE167</strain>
    </source>
</reference>
<dbReference type="PANTHER" id="PTHR43708:SF5">
    <property type="entry name" value="CONSERVED EXPRESSED OXIDOREDUCTASE (EUROFUNG)-RELATED"/>
    <property type="match status" value="1"/>
</dbReference>
<dbReference type="PANTHER" id="PTHR43708">
    <property type="entry name" value="CONSERVED EXPRESSED OXIDOREDUCTASE (EUROFUNG)"/>
    <property type="match status" value="1"/>
</dbReference>
<dbReference type="InterPro" id="IPR036291">
    <property type="entry name" value="NAD(P)-bd_dom_sf"/>
</dbReference>
<dbReference type="Gene3D" id="3.40.50.720">
    <property type="entry name" value="NAD(P)-binding Rossmann-like Domain"/>
    <property type="match status" value="1"/>
</dbReference>